<gene>
    <name evidence="1" type="ORF">NCTC12151_01705</name>
</gene>
<sequence length="79" mass="9222">MAWTAFKTYRLITTPECKFCGKKDSVRKHGRGKSGMQRYRCERCSRTFQTKYIYPAYRSGLQHEVAHHPLGKNSPVRIA</sequence>
<keyword evidence="2" id="KW-1185">Reference proteome</keyword>
<reference evidence="1 2" key="1">
    <citation type="submission" date="2018-06" db="EMBL/GenBank/DDBJ databases">
        <authorList>
            <consortium name="Pathogen Informatics"/>
            <person name="Doyle S."/>
        </authorList>
    </citation>
    <scope>NUCLEOTIDE SEQUENCE [LARGE SCALE GENOMIC DNA]</scope>
    <source>
        <strain evidence="1 2">NCTC12151</strain>
    </source>
</reference>
<protein>
    <submittedName>
        <fullName evidence="1">Transposase and inactivated derivatives</fullName>
    </submittedName>
</protein>
<dbReference type="InterPro" id="IPR051252">
    <property type="entry name" value="IS1_transposase_InsA"/>
</dbReference>
<proteinExistence type="predicted"/>
<dbReference type="PANTHER" id="PTHR47923:SF1">
    <property type="entry name" value="INSERTION ELEMENT IS1 1 PROTEIN INSA-RELATED"/>
    <property type="match status" value="1"/>
</dbReference>
<dbReference type="PANTHER" id="PTHR47923">
    <property type="entry name" value="INSERTION ELEMENT IS1 1 PROTEIN INSA-RELATED"/>
    <property type="match status" value="1"/>
</dbReference>
<accession>A0A2X4UPH3</accession>
<dbReference type="Gene3D" id="2.20.25.190">
    <property type="match status" value="1"/>
</dbReference>
<dbReference type="GO" id="GO:0006313">
    <property type="term" value="P:DNA transposition"/>
    <property type="evidence" value="ECO:0007669"/>
    <property type="project" value="TreeGrafter"/>
</dbReference>
<dbReference type="KEGG" id="lri:NCTC12151_01705"/>
<dbReference type="Proteomes" id="UP000249005">
    <property type="component" value="Chromosome 1"/>
</dbReference>
<dbReference type="AlphaFoldDB" id="A0A2X4UPH3"/>
<organism evidence="1 2">
    <name type="scientific">Leminorella richardii</name>
    <dbReference type="NCBI Taxonomy" id="158841"/>
    <lineage>
        <taxon>Bacteria</taxon>
        <taxon>Pseudomonadati</taxon>
        <taxon>Pseudomonadota</taxon>
        <taxon>Gammaproteobacteria</taxon>
        <taxon>Enterobacterales</taxon>
        <taxon>Budviciaceae</taxon>
        <taxon>Leminorella</taxon>
    </lineage>
</organism>
<dbReference type="InterPro" id="IPR038567">
    <property type="entry name" value="T_Elf1_sf"/>
</dbReference>
<dbReference type="EMBL" id="LS483470">
    <property type="protein sequence ID" value="SQI40723.1"/>
    <property type="molecule type" value="Genomic_DNA"/>
</dbReference>
<evidence type="ECO:0000313" key="1">
    <source>
        <dbReference type="EMBL" id="SQI40723.1"/>
    </source>
</evidence>
<evidence type="ECO:0000313" key="2">
    <source>
        <dbReference type="Proteomes" id="UP000249005"/>
    </source>
</evidence>
<name>A0A2X4UPH3_9GAMM</name>